<proteinExistence type="predicted"/>
<dbReference type="Gene3D" id="3.40.50.300">
    <property type="entry name" value="P-loop containing nucleotide triphosphate hydrolases"/>
    <property type="match status" value="2"/>
</dbReference>
<gene>
    <name evidence="2" type="ORF">J8J14_21090</name>
</gene>
<dbReference type="RefSeq" id="WP_209381542.1">
    <property type="nucleotide sequence ID" value="NZ_JAGIZB010000029.1"/>
</dbReference>
<dbReference type="Proteomes" id="UP000681594">
    <property type="component" value="Unassembled WGS sequence"/>
</dbReference>
<dbReference type="SMART" id="SM00487">
    <property type="entry name" value="DEXDc"/>
    <property type="match status" value="1"/>
</dbReference>
<name>A0ABS4AJQ1_9PROT</name>
<keyword evidence="2" id="KW-0547">Nucleotide-binding</keyword>
<accession>A0ABS4AJQ1</accession>
<dbReference type="Pfam" id="PF00270">
    <property type="entry name" value="DEAD"/>
    <property type="match status" value="1"/>
</dbReference>
<dbReference type="SUPFAM" id="SSF52540">
    <property type="entry name" value="P-loop containing nucleoside triphosphate hydrolases"/>
    <property type="match status" value="1"/>
</dbReference>
<evidence type="ECO:0000313" key="3">
    <source>
        <dbReference type="Proteomes" id="UP000681594"/>
    </source>
</evidence>
<dbReference type="GO" id="GO:0004386">
    <property type="term" value="F:helicase activity"/>
    <property type="evidence" value="ECO:0007669"/>
    <property type="project" value="UniProtKB-KW"/>
</dbReference>
<reference evidence="2 3" key="1">
    <citation type="submission" date="2021-03" db="EMBL/GenBank/DDBJ databases">
        <authorList>
            <person name="So Y."/>
        </authorList>
    </citation>
    <scope>NUCLEOTIDE SEQUENCE [LARGE SCALE GENOMIC DNA]</scope>
    <source>
        <strain evidence="2 3">SSH11</strain>
    </source>
</reference>
<keyword evidence="2" id="KW-0067">ATP-binding</keyword>
<dbReference type="InterPro" id="IPR011545">
    <property type="entry name" value="DEAD/DEAH_box_helicase_dom"/>
</dbReference>
<keyword evidence="2" id="KW-0378">Hydrolase</keyword>
<feature type="domain" description="Helicase ATP-binding" evidence="1">
    <location>
        <begin position="25"/>
        <end position="225"/>
    </location>
</feature>
<protein>
    <submittedName>
        <fullName evidence="2">DEAD/DEAH box helicase</fullName>
    </submittedName>
</protein>
<keyword evidence="2" id="KW-0347">Helicase</keyword>
<evidence type="ECO:0000259" key="1">
    <source>
        <dbReference type="SMART" id="SM00487"/>
    </source>
</evidence>
<evidence type="ECO:0000313" key="2">
    <source>
        <dbReference type="EMBL" id="MBP0447272.1"/>
    </source>
</evidence>
<sequence>MTTENKSIPSVSVSYTRNGTSIKANSLGMRPMQERAYSKRGEQYLLIKSPPASGKSRALMFIALDKLRNQGLRQALIVVPEKSIGSSFADEKLTVGGFWANWTVKPQWNLCNAPGTDGGKVTAVRTFLEGADQVLVCTHATFRFAMDKFGAEAFDGRLIAIDEFHHVAANPNNKLGQHLGDLIARDRVHVVAMTGSYFRGDAEAILFPQDEAKFETVTYTYYEQLNGYEHLKQLDIGYCFYSGSYTDDILKVLNPAEKTIIHIPNVNSRESTQDKLKEVEHIVQELGEWKGTDPATGFQLVRTPEGRLLRIADLVDDDPAKRDRVTTALKDPAQKNNRDHVDIIIALGMAKEGFDWIWCEHALTVGYRSSLTEIVQIIGRATRDAPGKPRARFTNLIAEPDASEQAVAEAVNDTLKAIAASLLMEQVLAPRFEFKPKNPDLGPTPGFDYGEGGYDPSKCNVGFNEDTGRFQIEIAGLAEPKSPEAARICQEDLNEVIAAFVQDKPSIERGLFDPELVPEELTQLRMGKIIKDRYPELDEADQEAVRQHAIAALNLTQKAKEFASGDDDGEKTANTAFVDGVRKYALSVTELDIDLIDQINPFGEAYAILAKTMSEESLRQVQAAINARRVNLTPEEARELARRALKFKQERGRLPSITAPDPWEKRMAEGVAFLARMRREAANA</sequence>
<comment type="caution">
    <text evidence="2">The sequence shown here is derived from an EMBL/GenBank/DDBJ whole genome shotgun (WGS) entry which is preliminary data.</text>
</comment>
<dbReference type="EMBL" id="JAGIZB010000029">
    <property type="protein sequence ID" value="MBP0447272.1"/>
    <property type="molecule type" value="Genomic_DNA"/>
</dbReference>
<keyword evidence="3" id="KW-1185">Reference proteome</keyword>
<organism evidence="2 3">
    <name type="scientific">Pararoseomonas baculiformis</name>
    <dbReference type="NCBI Taxonomy" id="2820812"/>
    <lineage>
        <taxon>Bacteria</taxon>
        <taxon>Pseudomonadati</taxon>
        <taxon>Pseudomonadota</taxon>
        <taxon>Alphaproteobacteria</taxon>
        <taxon>Acetobacterales</taxon>
        <taxon>Acetobacteraceae</taxon>
        <taxon>Pararoseomonas</taxon>
    </lineage>
</organism>
<dbReference type="InterPro" id="IPR027417">
    <property type="entry name" value="P-loop_NTPase"/>
</dbReference>
<dbReference type="InterPro" id="IPR014001">
    <property type="entry name" value="Helicase_ATP-bd"/>
</dbReference>